<protein>
    <submittedName>
        <fullName evidence="1">Short chain enoyl-CoA hydratase</fullName>
    </submittedName>
</protein>
<dbReference type="GO" id="GO:0003824">
    <property type="term" value="F:catalytic activity"/>
    <property type="evidence" value="ECO:0007669"/>
    <property type="project" value="UniProtKB-ARBA"/>
</dbReference>
<dbReference type="Pfam" id="PF00378">
    <property type="entry name" value="ECH_1"/>
    <property type="match status" value="1"/>
</dbReference>
<organism evidence="1 2">
    <name type="scientific">Caballeronia hypogeia</name>
    <dbReference type="NCBI Taxonomy" id="1777140"/>
    <lineage>
        <taxon>Bacteria</taxon>
        <taxon>Pseudomonadati</taxon>
        <taxon>Pseudomonadota</taxon>
        <taxon>Betaproteobacteria</taxon>
        <taxon>Burkholderiales</taxon>
        <taxon>Burkholderiaceae</taxon>
        <taxon>Caballeronia</taxon>
    </lineage>
</organism>
<dbReference type="AlphaFoldDB" id="A0A158CFD4"/>
<dbReference type="OrthoDB" id="9777711at2"/>
<name>A0A158CFD4_9BURK</name>
<evidence type="ECO:0000313" key="1">
    <source>
        <dbReference type="EMBL" id="SAK81078.1"/>
    </source>
</evidence>
<dbReference type="GO" id="GO:0006635">
    <property type="term" value="P:fatty acid beta-oxidation"/>
    <property type="evidence" value="ECO:0007669"/>
    <property type="project" value="TreeGrafter"/>
</dbReference>
<accession>A0A158CFD4</accession>
<proteinExistence type="predicted"/>
<dbReference type="SUPFAM" id="SSF52096">
    <property type="entry name" value="ClpP/crotonase"/>
    <property type="match status" value="1"/>
</dbReference>
<dbReference type="RefSeq" id="WP_061170360.1">
    <property type="nucleotide sequence ID" value="NZ_FCOA02000022.1"/>
</dbReference>
<dbReference type="CDD" id="cd06558">
    <property type="entry name" value="crotonase-like"/>
    <property type="match status" value="1"/>
</dbReference>
<dbReference type="PANTHER" id="PTHR11941">
    <property type="entry name" value="ENOYL-COA HYDRATASE-RELATED"/>
    <property type="match status" value="1"/>
</dbReference>
<dbReference type="EMBL" id="FCOA02000022">
    <property type="protein sequence ID" value="SAK81078.1"/>
    <property type="molecule type" value="Genomic_DNA"/>
</dbReference>
<sequence length="268" mass="29536">MNQLVHKAQKLLAELDGFRVEISEADSRADIILDRPPFNIVSMLQREQLRVVFEALDDDPKVRVIVVRATGEHFSSGGDIKGFIESSPEHVSKLAWNVASPARCSKPVIAANRGYCFGVGFELSLACDFRIATQTTLYALPEQKLGQIPGSGGSVRLQKMVGIGRTKDIVMRSRRIPGAQAYDWGIATECVADCDLETATDALVRELIAFSPLAQRTAKKLLNDTEDAPLSIAIELEGHSYSRLRSSEDFREGVEAFHEKRKATFTGN</sequence>
<dbReference type="STRING" id="1777140.AWB79_05274"/>
<gene>
    <name evidence="1" type="ORF">AWB79_05274</name>
</gene>
<comment type="caution">
    <text evidence="1">The sequence shown here is derived from an EMBL/GenBank/DDBJ whole genome shotgun (WGS) entry which is preliminary data.</text>
</comment>
<dbReference type="PANTHER" id="PTHR11941:SF54">
    <property type="entry name" value="ENOYL-COA HYDRATASE, MITOCHONDRIAL"/>
    <property type="match status" value="1"/>
</dbReference>
<keyword evidence="2" id="KW-1185">Reference proteome</keyword>
<dbReference type="InterPro" id="IPR029045">
    <property type="entry name" value="ClpP/crotonase-like_dom_sf"/>
</dbReference>
<dbReference type="Gene3D" id="3.90.226.10">
    <property type="entry name" value="2-enoyl-CoA Hydratase, Chain A, domain 1"/>
    <property type="match status" value="1"/>
</dbReference>
<evidence type="ECO:0000313" key="2">
    <source>
        <dbReference type="Proteomes" id="UP000054851"/>
    </source>
</evidence>
<dbReference type="Proteomes" id="UP000054851">
    <property type="component" value="Unassembled WGS sequence"/>
</dbReference>
<reference evidence="1" key="1">
    <citation type="submission" date="2016-01" db="EMBL/GenBank/DDBJ databases">
        <authorList>
            <person name="Peeters C."/>
        </authorList>
    </citation>
    <scope>NUCLEOTIDE SEQUENCE</scope>
    <source>
        <strain evidence="1">LMG 29322</strain>
    </source>
</reference>
<dbReference type="InterPro" id="IPR001753">
    <property type="entry name" value="Enoyl-CoA_hydra/iso"/>
</dbReference>